<dbReference type="Pfam" id="PF02138">
    <property type="entry name" value="Beach"/>
    <property type="match status" value="1"/>
</dbReference>
<dbReference type="Pfam" id="PF13385">
    <property type="entry name" value="Laminin_G_3"/>
    <property type="match status" value="1"/>
</dbReference>
<gene>
    <name evidence="5" type="ORF">HK099_004885</name>
</gene>
<dbReference type="InterPro" id="IPR000409">
    <property type="entry name" value="BEACH_dom"/>
</dbReference>
<accession>A0AAD5Y3E0</accession>
<dbReference type="Gene3D" id="2.30.29.30">
    <property type="entry name" value="Pleckstrin-homology domain (PH domain)/Phosphotyrosine-binding domain (PTB)"/>
    <property type="match status" value="1"/>
</dbReference>
<evidence type="ECO:0000313" key="6">
    <source>
        <dbReference type="Proteomes" id="UP001211065"/>
    </source>
</evidence>
<dbReference type="InterPro" id="IPR036372">
    <property type="entry name" value="BEACH_dom_sf"/>
</dbReference>
<evidence type="ECO:0000256" key="1">
    <source>
        <dbReference type="ARBA" id="ARBA00022574"/>
    </source>
</evidence>
<dbReference type="SUPFAM" id="SSF81837">
    <property type="entry name" value="BEACH domain"/>
    <property type="match status" value="1"/>
</dbReference>
<dbReference type="EMBL" id="JADGJW010000036">
    <property type="protein sequence ID" value="KAJ3226432.1"/>
    <property type="molecule type" value="Genomic_DNA"/>
</dbReference>
<dbReference type="PANTHER" id="PTHR46108">
    <property type="entry name" value="BLUE CHEESE"/>
    <property type="match status" value="1"/>
</dbReference>
<dbReference type="SUPFAM" id="SSF50729">
    <property type="entry name" value="PH domain-like"/>
    <property type="match status" value="1"/>
</dbReference>
<keyword evidence="6" id="KW-1185">Reference proteome</keyword>
<dbReference type="PANTHER" id="PTHR46108:SF4">
    <property type="entry name" value="BLUE CHEESE"/>
    <property type="match status" value="1"/>
</dbReference>
<keyword evidence="1" id="KW-0853">WD repeat</keyword>
<comment type="caution">
    <text evidence="5">The sequence shown here is derived from an EMBL/GenBank/DDBJ whole genome shotgun (WGS) entry which is preliminary data.</text>
</comment>
<evidence type="ECO:0000313" key="5">
    <source>
        <dbReference type="EMBL" id="KAJ3226432.1"/>
    </source>
</evidence>
<dbReference type="InterPro" id="IPR056252">
    <property type="entry name" value="Alfy-like_Arm-like"/>
</dbReference>
<dbReference type="InterPro" id="IPR051944">
    <property type="entry name" value="BEACH_domain_protein"/>
</dbReference>
<dbReference type="Proteomes" id="UP001211065">
    <property type="component" value="Unassembled WGS sequence"/>
</dbReference>
<dbReference type="Pfam" id="PF23295">
    <property type="entry name" value="Arm_4"/>
    <property type="match status" value="1"/>
</dbReference>
<dbReference type="InterPro" id="IPR013320">
    <property type="entry name" value="ConA-like_dom_sf"/>
</dbReference>
<dbReference type="Gene3D" id="2.60.120.200">
    <property type="match status" value="1"/>
</dbReference>
<dbReference type="Gene3D" id="1.10.1540.10">
    <property type="entry name" value="BEACH domain"/>
    <property type="match status" value="1"/>
</dbReference>
<dbReference type="SUPFAM" id="SSF49899">
    <property type="entry name" value="Concanavalin A-like lectins/glucanases"/>
    <property type="match status" value="1"/>
</dbReference>
<feature type="domain" description="BEACH" evidence="3">
    <location>
        <begin position="2395"/>
        <end position="2454"/>
    </location>
</feature>
<keyword evidence="2" id="KW-0677">Repeat</keyword>
<dbReference type="PROSITE" id="PS50197">
    <property type="entry name" value="BEACH"/>
    <property type="match status" value="1"/>
</dbReference>
<sequence length="2454" mass="280747">MDWINKKFGFEQSTTAAVKSPNIATKPQPQSNQHVEKTALLNGNGTLSTEDIEKQKNRLKATKELVNKLSQVISIRNENVSSKQCVEEIKKLAVIVWKRFSAAVLHQIDRQSHDAILIKILHLFNQYPPKQSHKNSTSDELCETITTILSNIAKRQKNLISIFDLMDIICVRQQNKKNLFQNQDHTWRVIALEVLHIVLNKADLKEADWQIFDNKNYLKLLIDTLADFVDLKETQHSKYYYRAIVDILTVSSQVTGKLSEEFLTHRGYDCITSYLGCCLPSGAAESFNFVINCFEQLLLAGNSVIVPKIPEQPFQLKTANFTNLKSENSIKNPEALVVFIDIFKSNYYKLSKTRGSFDPLYSPDKLKFKLLQSALLSLILKLFLQSIANYFIMESFNILFTLIENFAKFEIDLQQQVLLLCEHVLLSISYVPVKELVFLLPYIQCTNSDTSETSLAVCQMFFNVLKSSSKCYSTVFREVGLLSALTCCTHDLVIPCSNEICANPFVFHNKKLILKTISIMTCEDLENANAFRKISNGVAFDLLKFPEHRNVSFEIIKSMINESLSAGSKELPEFSRLIEVLQSIPRDHIDLKLEVLLYIMDTMNLSLQVRDAFRESGGFVALISILLALENIFCNKENISNKKSSVTEDLHLIRSMMKSIFSILIIAIKDNESNRRFLVEEVGINTIGDALLLTGIMSTNHCDIAFGGLLGLSLEDTFSLNFFKEDHLPKNVSPTKLELIAKTAITSSEQNPTIKTPGFLLCSFNLLPHANSAGLFQNYTLQIFLALSKINKNNQLQMNECGILEILINWIFEKDSWIYKSKDSIFIDYQVQTVKLLSKILIEMGISDSELRVLFKKFQINQSTLGDELHLEVMELILHGLKSNKTPCYLELNSANQSNGCLWFEDFGKPFPPANGYTFLSWVKVEKFDPVHNIPIIRIVDNEEKTRLLFTVENKLSRKLRIQTFKTNVTIDTFQFEENRWYHCAIVHQKPRITASYVDVYINGELIQHVKCPYLGHPGSAGRIRTFFGFSSEQKSTETYSSVLHLGPTYLMEETLLNCKDVNIIYHIGFDYTSNFQGNLSKYLSNEAMQLILCDLPTKKSMREKASQLNLFSSASPLKKVVLSSIILEEKILIALIPKNYLGVISKLYYGEKSSILLNTAKFSAVKAVLNSSPPKINETSQVLNMAYLKGEALVICPQKMVDGIWKIGGMATTEALLMSCKVFAECLRCNWRNVEETENNGFYELLGHLLRKKEKLLSTKIMDVLLEVVGKYHDNADSAVIFNLAAYRYLFMEFELWQSSYELQKYHISQFLVFAVQSVRSELNMKKLHLKSSDCLTIAPFAMKMQLFSDSLMQDAMNLLKILVQGNFTAEMVRHICTFLVATLPKSENGDAFKLNIGRRTLLTSSVITPVSETVNFPKIIFNSKEEEIPNYHVALRNYLLNMILEVLCESKQSNVKTKVFLSAITTKWVLLFFQKNLHPYTVVLATKVLARLMYNQETVYIDRFKEGFVVLSDLLTSHCYNYEIFHSLLSIFCGTDISLVPYNTSGDVATLMALYKLSDSSKKKTLCSEVAFVIVELIKAIVNSLIFVTEKFTQTLGDSEDRDDFNQKKVQKALEFPNAILEFFVEASRMSEEVREAITNSGIYDRLITIFFTTMNSSKVINPEDECKELAELLETDNIPSYKFTQGSFKYSDFKFSSDFTQEKIETWKVVDRDNEYKNSSYNGLRETIGKLLISACIESIFISAKPLRALDLMMKGNPIASIDSQVDLHCYLLLHLMYQIQITIKRQRSLLIDVKSISNLAKVSALLIDRLCQGLFSGGHIVIMDFVLSVLEFTQQEMDKAQKFDQSLTLFYKQSNRLLLLCLGHFSTLQKISNNHTLIDVLQKMVHYQKIIFHIQNNDNEFYKCLIHHIYGFLVNTQHENTRMASLAIWKLLILQRPTNLKTILRSQKGVEFKELIEGFGGILEMEQRSFVKWIESRKEELNSLFYENATKVWDSFSLNEMKTGKEGYKLLLNKRFLKIKKIWTADIQNMESKRALTQKENEKSMRKFFDDKWKAISNDLISERSLWGPKVELNVKWKLDFTEGRSRMRKKMVRNNTSNTYLSKLDKIHNSIGNLVTDAENSPYSSAIDPLSSSLNVSTGKFRSLSDSSATIKKSRLSNSPALRSRVISDADSIVLKDLPSENGEELSFVEDNISEDQTSTDDEANLEDEDEYEKVEMVEQESKITRLIDPGDSILEGFNLARIVGLDVFGMKYLVFSKIFQRVYCFFAEKPSMSLTPILKGQMERNEYNAFLSDNRQLLEKKDNDERYVVRKWNYQETSDLHFRLFLLRNVAAEIFLADGRSLFLSFSSTKIRDLVYNKLLSKATLTSSANTEKFSGTSGTEGLGTKLRQNILGVSPLQELTQKWIVRDISNFEYLMRLNSLAGRSYNDLTQYPVFPWIIKDYESEEVS</sequence>
<name>A0AAD5Y3E0_9FUNG</name>
<organism evidence="5 6">
    <name type="scientific">Clydaea vesicula</name>
    <dbReference type="NCBI Taxonomy" id="447962"/>
    <lineage>
        <taxon>Eukaryota</taxon>
        <taxon>Fungi</taxon>
        <taxon>Fungi incertae sedis</taxon>
        <taxon>Chytridiomycota</taxon>
        <taxon>Chytridiomycota incertae sedis</taxon>
        <taxon>Chytridiomycetes</taxon>
        <taxon>Lobulomycetales</taxon>
        <taxon>Lobulomycetaceae</taxon>
        <taxon>Clydaea</taxon>
    </lineage>
</organism>
<evidence type="ECO:0000259" key="3">
    <source>
        <dbReference type="PROSITE" id="PS50197"/>
    </source>
</evidence>
<evidence type="ECO:0000256" key="2">
    <source>
        <dbReference type="ARBA" id="ARBA00022737"/>
    </source>
</evidence>
<protein>
    <submittedName>
        <fullName evidence="5">Uncharacterized protein</fullName>
    </submittedName>
</protein>
<reference evidence="5" key="1">
    <citation type="submission" date="2020-05" db="EMBL/GenBank/DDBJ databases">
        <title>Phylogenomic resolution of chytrid fungi.</title>
        <authorList>
            <person name="Stajich J.E."/>
            <person name="Amses K."/>
            <person name="Simmons R."/>
            <person name="Seto K."/>
            <person name="Myers J."/>
            <person name="Bonds A."/>
            <person name="Quandt C.A."/>
            <person name="Barry K."/>
            <person name="Liu P."/>
            <person name="Grigoriev I."/>
            <person name="Longcore J.E."/>
            <person name="James T.Y."/>
        </authorList>
    </citation>
    <scope>NUCLEOTIDE SEQUENCE</scope>
    <source>
        <strain evidence="5">JEL0476</strain>
    </source>
</reference>
<dbReference type="InterPro" id="IPR011993">
    <property type="entry name" value="PH-like_dom_sf"/>
</dbReference>
<dbReference type="PROSITE" id="PS51783">
    <property type="entry name" value="PH_BEACH"/>
    <property type="match status" value="1"/>
</dbReference>
<dbReference type="Pfam" id="PF14844">
    <property type="entry name" value="PH_BEACH"/>
    <property type="match status" value="1"/>
</dbReference>
<feature type="domain" description="BEACH-type PH" evidence="4">
    <location>
        <begin position="2234"/>
        <end position="2366"/>
    </location>
</feature>
<proteinExistence type="predicted"/>
<dbReference type="InterPro" id="IPR023362">
    <property type="entry name" value="PH-BEACH_dom"/>
</dbReference>
<evidence type="ECO:0000259" key="4">
    <source>
        <dbReference type="PROSITE" id="PS51783"/>
    </source>
</evidence>